<keyword evidence="10" id="KW-0833">Ubl conjugation pathway</keyword>
<dbReference type="SMART" id="SM00184">
    <property type="entry name" value="RING"/>
    <property type="match status" value="1"/>
</dbReference>
<feature type="transmembrane region" description="Helical" evidence="16">
    <location>
        <begin position="461"/>
        <end position="484"/>
    </location>
</feature>
<dbReference type="GO" id="GO:0012505">
    <property type="term" value="C:endomembrane system"/>
    <property type="evidence" value="ECO:0007669"/>
    <property type="project" value="UniProtKB-SubCell"/>
</dbReference>
<dbReference type="InterPro" id="IPR050731">
    <property type="entry name" value="HRD1_E3_ubiq-ligases"/>
</dbReference>
<keyword evidence="5" id="KW-0808">Transferase</keyword>
<proteinExistence type="predicted"/>
<feature type="compositionally biased region" description="Basic and acidic residues" evidence="15">
    <location>
        <begin position="515"/>
        <end position="526"/>
    </location>
</feature>
<evidence type="ECO:0000256" key="1">
    <source>
        <dbReference type="ARBA" id="ARBA00000900"/>
    </source>
</evidence>
<dbReference type="GO" id="GO:0044695">
    <property type="term" value="C:Dsc E3 ubiquitin ligase complex"/>
    <property type="evidence" value="ECO:0007669"/>
    <property type="project" value="TreeGrafter"/>
</dbReference>
<evidence type="ECO:0000256" key="3">
    <source>
        <dbReference type="ARBA" id="ARBA00004906"/>
    </source>
</evidence>
<evidence type="ECO:0000256" key="2">
    <source>
        <dbReference type="ARBA" id="ARBA00004127"/>
    </source>
</evidence>
<name>A0AAN7BP00_9PEZI</name>
<evidence type="ECO:0000313" key="20">
    <source>
        <dbReference type="Proteomes" id="UP001301958"/>
    </source>
</evidence>
<dbReference type="Gene3D" id="3.30.40.10">
    <property type="entry name" value="Zinc/RING finger domain, C3HC4 (zinc finger)"/>
    <property type="match status" value="1"/>
</dbReference>
<reference evidence="19" key="2">
    <citation type="submission" date="2023-05" db="EMBL/GenBank/DDBJ databases">
        <authorList>
            <consortium name="Lawrence Berkeley National Laboratory"/>
            <person name="Steindorff A."/>
            <person name="Hensen N."/>
            <person name="Bonometti L."/>
            <person name="Westerberg I."/>
            <person name="Brannstrom I.O."/>
            <person name="Guillou S."/>
            <person name="Cros-Aarteil S."/>
            <person name="Calhoun S."/>
            <person name="Haridas S."/>
            <person name="Kuo A."/>
            <person name="Mondo S."/>
            <person name="Pangilinan J."/>
            <person name="Riley R."/>
            <person name="Labutti K."/>
            <person name="Andreopoulos B."/>
            <person name="Lipzen A."/>
            <person name="Chen C."/>
            <person name="Yanf M."/>
            <person name="Daum C."/>
            <person name="Ng V."/>
            <person name="Clum A."/>
            <person name="Ohm R."/>
            <person name="Martin F."/>
            <person name="Silar P."/>
            <person name="Natvig D."/>
            <person name="Lalanne C."/>
            <person name="Gautier V."/>
            <person name="Ament-Velasquez S.L."/>
            <person name="Kruys A."/>
            <person name="Hutchinson M.I."/>
            <person name="Powell A.J."/>
            <person name="Barry K."/>
            <person name="Miller A.N."/>
            <person name="Grigoriev I.V."/>
            <person name="Debuchy R."/>
            <person name="Gladieux P."/>
            <person name="Thoren M.H."/>
            <person name="Johannesson H."/>
        </authorList>
    </citation>
    <scope>NUCLEOTIDE SEQUENCE</scope>
    <source>
        <strain evidence="19">CBS 990.96</strain>
    </source>
</reference>
<dbReference type="Proteomes" id="UP001301958">
    <property type="component" value="Unassembled WGS sequence"/>
</dbReference>
<keyword evidence="6 16" id="KW-0812">Transmembrane</keyword>
<gene>
    <name evidence="19" type="ORF">QBC38DRAFT_478618</name>
</gene>
<dbReference type="PANTHER" id="PTHR22763:SF162">
    <property type="entry name" value="TRANSMEMBRANE E3 UBIQUITIN-PROTEIN LIGASE 1"/>
    <property type="match status" value="1"/>
</dbReference>
<dbReference type="EC" id="2.3.2.27" evidence="4"/>
<feature type="domain" description="RING-type" evidence="18">
    <location>
        <begin position="785"/>
        <end position="845"/>
    </location>
</feature>
<feature type="chain" id="PRO_5043045995" description="RING-type E3 ubiquitin transferase" evidence="17">
    <location>
        <begin position="32"/>
        <end position="851"/>
    </location>
</feature>
<evidence type="ECO:0000256" key="4">
    <source>
        <dbReference type="ARBA" id="ARBA00012483"/>
    </source>
</evidence>
<keyword evidence="20" id="KW-1185">Reference proteome</keyword>
<dbReference type="GO" id="GO:0043161">
    <property type="term" value="P:proteasome-mediated ubiquitin-dependent protein catabolic process"/>
    <property type="evidence" value="ECO:0007669"/>
    <property type="project" value="TreeGrafter"/>
</dbReference>
<dbReference type="Pfam" id="PF11145">
    <property type="entry name" value="DUF2921"/>
    <property type="match status" value="1"/>
</dbReference>
<feature type="transmembrane region" description="Helical" evidence="16">
    <location>
        <begin position="606"/>
        <end position="629"/>
    </location>
</feature>
<feature type="transmembrane region" description="Helical" evidence="16">
    <location>
        <begin position="490"/>
        <end position="510"/>
    </location>
</feature>
<reference evidence="19" key="1">
    <citation type="journal article" date="2023" name="Mol. Phylogenet. Evol.">
        <title>Genome-scale phylogeny and comparative genomics of the fungal order Sordariales.</title>
        <authorList>
            <person name="Hensen N."/>
            <person name="Bonometti L."/>
            <person name="Westerberg I."/>
            <person name="Brannstrom I.O."/>
            <person name="Guillou S."/>
            <person name="Cros-Aarteil S."/>
            <person name="Calhoun S."/>
            <person name="Haridas S."/>
            <person name="Kuo A."/>
            <person name="Mondo S."/>
            <person name="Pangilinan J."/>
            <person name="Riley R."/>
            <person name="LaButti K."/>
            <person name="Andreopoulos B."/>
            <person name="Lipzen A."/>
            <person name="Chen C."/>
            <person name="Yan M."/>
            <person name="Daum C."/>
            <person name="Ng V."/>
            <person name="Clum A."/>
            <person name="Steindorff A."/>
            <person name="Ohm R.A."/>
            <person name="Martin F."/>
            <person name="Silar P."/>
            <person name="Natvig D.O."/>
            <person name="Lalanne C."/>
            <person name="Gautier V."/>
            <person name="Ament-Velasquez S.L."/>
            <person name="Kruys A."/>
            <person name="Hutchinson M.I."/>
            <person name="Powell A.J."/>
            <person name="Barry K."/>
            <person name="Miller A.N."/>
            <person name="Grigoriev I.V."/>
            <person name="Debuchy R."/>
            <person name="Gladieux P."/>
            <person name="Hiltunen Thoren M."/>
            <person name="Johannesson H."/>
        </authorList>
    </citation>
    <scope>NUCLEOTIDE SEQUENCE</scope>
    <source>
        <strain evidence="19">CBS 990.96</strain>
    </source>
</reference>
<protein>
    <recommendedName>
        <fullName evidence="4">RING-type E3 ubiquitin transferase</fullName>
        <ecNumber evidence="4">2.3.2.27</ecNumber>
    </recommendedName>
</protein>
<dbReference type="EMBL" id="MU865336">
    <property type="protein sequence ID" value="KAK4227076.1"/>
    <property type="molecule type" value="Genomic_DNA"/>
</dbReference>
<keyword evidence="7" id="KW-0479">Metal-binding</keyword>
<dbReference type="AlphaFoldDB" id="A0AAN7BP00"/>
<sequence>MPTEGGTTTPPRRDPFPTLLLILILYMFMNGGDTPVLSPDSASGASILSQQREAFGVLNSTKYGDFSPKEKKEGLPGDPPWEAPRYLNVTGFREKDGYAWEDLEYFKTRCLQWSKNAYPPQEGAKDWWDHGIVKQTWQNVTGAVQGKYVRRQGSVVKTAADYNLTAIAPDVEWPEDHHHGWGWNITGSEGTVIFRLKEGDDEEKSYYEKLEKSRGGPFVHPASLARETTGVLTLQDGGRRLSSIHLKVNGVHWPLQGSMLLTTTSEKFFGIFGLPHFAPDADFFRTSQGLLNQTVDRVLRKREQRRFSNPTMAWSSVVEDEDETLPHCEYIVYLQLYPLEQQYLGGNPRLMDVGSSAVQLLEKELRFPTGRPSKGTPDLHMSMVAWSPDCSYYIESKGPPLFPSDEGHHLVGVLEQVYTSRAQYSLVLWLFAFVGQVYLLKMQIKESPTPSTLSRLSTNTIFIMVLVDIIILTGSLGWAFQAIATFPSSMLLAFASFMSASIGAGFLGSIQQNNPERRAREREREQTLNNSNTANNATNANNAPPPTVQASTDTLPLPATAVPQRPSSPPIIIPSDQDIDAEIAEQTAAAAGAAGRPPPPGNPARMMGITFVATSLVFLVLTSAALNWAPRPRTIYITIVTFLYFSLWWPQIWRNARRASRKSFSWSFIVGQSLCRLVPFAYVYLYEDNILFAEVDPTTFAFLMGWVWLQWCVMAAQSVWEPRLGIPFPRGWMPEVWDYHMILRQEDVESGAILIGSDVGEVGGSLREKSKELKQRGMTLRSIDCAICREEMFVPVVMAGREDPSWSMADMMERKQYMITPCRHMFHTKCLEQWFRKRLACPICREDLQPL</sequence>
<accession>A0AAN7BP00</accession>
<feature type="transmembrane region" description="Helical" evidence="16">
    <location>
        <begin position="698"/>
        <end position="720"/>
    </location>
</feature>
<comment type="caution">
    <text evidence="19">The sequence shown here is derived from an EMBL/GenBank/DDBJ whole genome shotgun (WGS) entry which is preliminary data.</text>
</comment>
<keyword evidence="11" id="KW-0862">Zinc</keyword>
<dbReference type="GO" id="GO:0061630">
    <property type="term" value="F:ubiquitin protein ligase activity"/>
    <property type="evidence" value="ECO:0007669"/>
    <property type="project" value="UniProtKB-EC"/>
</dbReference>
<dbReference type="InterPro" id="IPR021319">
    <property type="entry name" value="DUF2921"/>
</dbReference>
<dbReference type="InterPro" id="IPR013083">
    <property type="entry name" value="Znf_RING/FYVE/PHD"/>
</dbReference>
<feature type="signal peptide" evidence="17">
    <location>
        <begin position="1"/>
        <end position="31"/>
    </location>
</feature>
<evidence type="ECO:0000256" key="9">
    <source>
        <dbReference type="ARBA" id="ARBA00022771"/>
    </source>
</evidence>
<organism evidence="19 20">
    <name type="scientific">Podospora fimiseda</name>
    <dbReference type="NCBI Taxonomy" id="252190"/>
    <lineage>
        <taxon>Eukaryota</taxon>
        <taxon>Fungi</taxon>
        <taxon>Dikarya</taxon>
        <taxon>Ascomycota</taxon>
        <taxon>Pezizomycotina</taxon>
        <taxon>Sordariomycetes</taxon>
        <taxon>Sordariomycetidae</taxon>
        <taxon>Sordariales</taxon>
        <taxon>Podosporaceae</taxon>
        <taxon>Podospora</taxon>
    </lineage>
</organism>
<evidence type="ECO:0000256" key="11">
    <source>
        <dbReference type="ARBA" id="ARBA00022833"/>
    </source>
</evidence>
<dbReference type="PROSITE" id="PS50089">
    <property type="entry name" value="ZF_RING_2"/>
    <property type="match status" value="1"/>
</dbReference>
<comment type="subcellular location">
    <subcellularLocation>
        <location evidence="2">Endomembrane system</location>
        <topology evidence="2">Multi-pass membrane protein</topology>
    </subcellularLocation>
</comment>
<feature type="transmembrane region" description="Helical" evidence="16">
    <location>
        <begin position="664"/>
        <end position="686"/>
    </location>
</feature>
<dbReference type="InterPro" id="IPR001841">
    <property type="entry name" value="Znf_RING"/>
</dbReference>
<evidence type="ECO:0000313" key="19">
    <source>
        <dbReference type="EMBL" id="KAK4227076.1"/>
    </source>
</evidence>
<evidence type="ECO:0000256" key="10">
    <source>
        <dbReference type="ARBA" id="ARBA00022786"/>
    </source>
</evidence>
<comment type="catalytic activity">
    <reaction evidence="1">
        <text>S-ubiquitinyl-[E2 ubiquitin-conjugating enzyme]-L-cysteine + [acceptor protein]-L-lysine = [E2 ubiquitin-conjugating enzyme]-L-cysteine + N(6)-ubiquitinyl-[acceptor protein]-L-lysine.</text>
        <dbReference type="EC" id="2.3.2.27"/>
    </reaction>
</comment>
<evidence type="ECO:0000256" key="17">
    <source>
        <dbReference type="SAM" id="SignalP"/>
    </source>
</evidence>
<evidence type="ECO:0000256" key="5">
    <source>
        <dbReference type="ARBA" id="ARBA00022679"/>
    </source>
</evidence>
<evidence type="ECO:0000256" key="13">
    <source>
        <dbReference type="ARBA" id="ARBA00023136"/>
    </source>
</evidence>
<keyword evidence="12 16" id="KW-1133">Transmembrane helix</keyword>
<evidence type="ECO:0000256" key="8">
    <source>
        <dbReference type="ARBA" id="ARBA00022729"/>
    </source>
</evidence>
<feature type="transmembrane region" description="Helical" evidence="16">
    <location>
        <begin position="422"/>
        <end position="440"/>
    </location>
</feature>
<feature type="region of interest" description="Disordered" evidence="15">
    <location>
        <begin position="513"/>
        <end position="574"/>
    </location>
</feature>
<dbReference type="Pfam" id="PF13639">
    <property type="entry name" value="zf-RING_2"/>
    <property type="match status" value="1"/>
</dbReference>
<comment type="pathway">
    <text evidence="3">Protein modification; protein ubiquitination.</text>
</comment>
<keyword evidence="13 16" id="KW-0472">Membrane</keyword>
<feature type="transmembrane region" description="Helical" evidence="16">
    <location>
        <begin position="635"/>
        <end position="652"/>
    </location>
</feature>
<keyword evidence="9 14" id="KW-0863">Zinc-finger</keyword>
<keyword evidence="8 17" id="KW-0732">Signal</keyword>
<evidence type="ECO:0000256" key="16">
    <source>
        <dbReference type="SAM" id="Phobius"/>
    </source>
</evidence>
<evidence type="ECO:0000259" key="18">
    <source>
        <dbReference type="PROSITE" id="PS50089"/>
    </source>
</evidence>
<evidence type="ECO:0000256" key="14">
    <source>
        <dbReference type="PROSITE-ProRule" id="PRU00175"/>
    </source>
</evidence>
<evidence type="ECO:0000256" key="15">
    <source>
        <dbReference type="SAM" id="MobiDB-lite"/>
    </source>
</evidence>
<dbReference type="PANTHER" id="PTHR22763">
    <property type="entry name" value="RING ZINC FINGER PROTEIN"/>
    <property type="match status" value="1"/>
</dbReference>
<evidence type="ECO:0000256" key="7">
    <source>
        <dbReference type="ARBA" id="ARBA00022723"/>
    </source>
</evidence>
<evidence type="ECO:0000256" key="6">
    <source>
        <dbReference type="ARBA" id="ARBA00022692"/>
    </source>
</evidence>
<dbReference type="SUPFAM" id="SSF57850">
    <property type="entry name" value="RING/U-box"/>
    <property type="match status" value="1"/>
</dbReference>
<feature type="compositionally biased region" description="Low complexity" evidence="15">
    <location>
        <begin position="529"/>
        <end position="542"/>
    </location>
</feature>
<evidence type="ECO:0000256" key="12">
    <source>
        <dbReference type="ARBA" id="ARBA00022989"/>
    </source>
</evidence>
<dbReference type="GO" id="GO:0008270">
    <property type="term" value="F:zinc ion binding"/>
    <property type="evidence" value="ECO:0007669"/>
    <property type="project" value="UniProtKB-KW"/>
</dbReference>